<gene>
    <name evidence="12" type="primary">LOC106164112</name>
</gene>
<evidence type="ECO:0000256" key="6">
    <source>
        <dbReference type="ARBA" id="ARBA00034311"/>
    </source>
</evidence>
<accession>A0A1S3IGM2</accession>
<evidence type="ECO:0000256" key="2">
    <source>
        <dbReference type="ARBA" id="ARBA00022723"/>
    </source>
</evidence>
<dbReference type="OrthoDB" id="64893at2759"/>
<dbReference type="GO" id="GO:0005576">
    <property type="term" value="C:extracellular region"/>
    <property type="evidence" value="ECO:0007669"/>
    <property type="project" value="InterPro"/>
</dbReference>
<dbReference type="GeneID" id="106164112"/>
<evidence type="ECO:0000256" key="8">
    <source>
        <dbReference type="SAM" id="SignalP"/>
    </source>
</evidence>
<keyword evidence="5" id="KW-0325">Glycoprotein</keyword>
<dbReference type="InterPro" id="IPR004302">
    <property type="entry name" value="Cellulose/chitin-bd_N"/>
</dbReference>
<dbReference type="KEGG" id="lak:106164112"/>
<feature type="region of interest" description="Disordered" evidence="7">
    <location>
        <begin position="248"/>
        <end position="275"/>
    </location>
</feature>
<dbReference type="InterPro" id="IPR002557">
    <property type="entry name" value="Chitin-bd_dom"/>
</dbReference>
<evidence type="ECO:0000256" key="7">
    <source>
        <dbReference type="SAM" id="MobiDB-lite"/>
    </source>
</evidence>
<evidence type="ECO:0000313" key="11">
    <source>
        <dbReference type="Proteomes" id="UP000085678"/>
    </source>
</evidence>
<dbReference type="InParanoid" id="A0A1S3IGM2"/>
<dbReference type="Gene3D" id="3.20.20.80">
    <property type="entry name" value="Glycosidases"/>
    <property type="match status" value="1"/>
</dbReference>
<evidence type="ECO:0000256" key="5">
    <source>
        <dbReference type="ARBA" id="ARBA00023180"/>
    </source>
</evidence>
<dbReference type="Pfam" id="PF03067">
    <property type="entry name" value="LPMO_10"/>
    <property type="match status" value="1"/>
</dbReference>
<feature type="domain" description="Chitin-binding type-2" evidence="9">
    <location>
        <begin position="291"/>
        <end position="331"/>
    </location>
</feature>
<dbReference type="InterPro" id="IPR036508">
    <property type="entry name" value="Chitin-bd_dom_sf"/>
</dbReference>
<protein>
    <submittedName>
        <fullName evidence="12">Uncharacterized protein LOC106164112</fullName>
    </submittedName>
</protein>
<evidence type="ECO:0000256" key="4">
    <source>
        <dbReference type="ARBA" id="ARBA00023157"/>
    </source>
</evidence>
<comment type="cofactor">
    <cofactor evidence="1">
        <name>Cu(2+)</name>
        <dbReference type="ChEBI" id="CHEBI:29036"/>
    </cofactor>
</comment>
<keyword evidence="11" id="KW-1185">Reference proteome</keyword>
<comment type="similarity">
    <text evidence="6">Belongs to the polysaccharide monooxygenase AA13 family.</text>
</comment>
<dbReference type="Proteomes" id="UP000085678">
    <property type="component" value="Unplaced"/>
</dbReference>
<evidence type="ECO:0000259" key="10">
    <source>
        <dbReference type="Pfam" id="PF03067"/>
    </source>
</evidence>
<dbReference type="GO" id="GO:0008061">
    <property type="term" value="F:chitin binding"/>
    <property type="evidence" value="ECO:0007669"/>
    <property type="project" value="InterPro"/>
</dbReference>
<dbReference type="SUPFAM" id="SSF57625">
    <property type="entry name" value="Invertebrate chitin-binding proteins"/>
    <property type="match status" value="1"/>
</dbReference>
<dbReference type="PANTHER" id="PTHR36575:SF2">
    <property type="entry name" value="CHITIN-BINDING TYPE-4 DOMAIN-CONTAINING PROTEIN-RELATED"/>
    <property type="match status" value="1"/>
</dbReference>
<feature type="domain" description="Chitin-binding type-4" evidence="10">
    <location>
        <begin position="30"/>
        <end position="226"/>
    </location>
</feature>
<dbReference type="GO" id="GO:0046872">
    <property type="term" value="F:metal ion binding"/>
    <property type="evidence" value="ECO:0007669"/>
    <property type="project" value="UniProtKB-KW"/>
</dbReference>
<proteinExistence type="inferred from homology"/>
<evidence type="ECO:0000256" key="1">
    <source>
        <dbReference type="ARBA" id="ARBA00001973"/>
    </source>
</evidence>
<dbReference type="STRING" id="7574.A0A1S3IGM2"/>
<evidence type="ECO:0000259" key="9">
    <source>
        <dbReference type="Pfam" id="PF01607"/>
    </source>
</evidence>
<sequence length="332" mass="36350">MQHAMAMTRLRLALSLLVLLALHCSPVHSHGRLYEPPGRSTAFRRGFNTPANYDDMSLNCGGFDNQWNVQGGKCGVCGDPWQGPRENEAGGLYATGTLVRQYTMGEYMPIVIEITAPHKGWYEFRLCPHNDPNTPVSLECLDQYKLHIYLHANGTTVNRYHSLDETNTGWVGGKVYLLAKLPDYVTCTQCVLQWKWHAGNSWGTDPDGTSCLGCGPQEEFYGCADIAIYPPGQGIGGVTLPATTPMTTTTPTTTITPTNTTATTPTGTIVPTTTTTPTTTTAGAITCGDRQFQPDPNDVNCYYHCSNNIPYHQCCPPGTQWSQTLLTCVWTK</sequence>
<dbReference type="InterPro" id="IPR052282">
    <property type="entry name" value="Starch-active_LPMO"/>
</dbReference>
<keyword evidence="8" id="KW-0732">Signal</keyword>
<feature type="chain" id="PRO_5010237334" evidence="8">
    <location>
        <begin position="30"/>
        <end position="332"/>
    </location>
</feature>
<dbReference type="PANTHER" id="PTHR36575">
    <property type="entry name" value="BINDING PROTEIN, PUTATIVE (AFU_ORTHOLOGUE AFUA_1G14430)-RELATED"/>
    <property type="match status" value="1"/>
</dbReference>
<evidence type="ECO:0000313" key="12">
    <source>
        <dbReference type="RefSeq" id="XP_013397367.1"/>
    </source>
</evidence>
<name>A0A1S3IGM2_LINAN</name>
<keyword evidence="2" id="KW-0479">Metal-binding</keyword>
<dbReference type="AlphaFoldDB" id="A0A1S3IGM2"/>
<dbReference type="RefSeq" id="XP_013397367.1">
    <property type="nucleotide sequence ID" value="XM_013541913.2"/>
</dbReference>
<dbReference type="Pfam" id="PF01607">
    <property type="entry name" value="CBM_14"/>
    <property type="match status" value="1"/>
</dbReference>
<keyword evidence="4" id="KW-1015">Disulfide bond</keyword>
<feature type="signal peptide" evidence="8">
    <location>
        <begin position="1"/>
        <end position="29"/>
    </location>
</feature>
<keyword evidence="3" id="KW-0186">Copper</keyword>
<evidence type="ECO:0000256" key="3">
    <source>
        <dbReference type="ARBA" id="ARBA00023008"/>
    </source>
</evidence>
<reference evidence="12" key="1">
    <citation type="submission" date="2025-08" db="UniProtKB">
        <authorList>
            <consortium name="RefSeq"/>
        </authorList>
    </citation>
    <scope>IDENTIFICATION</scope>
    <source>
        <tissue evidence="12">Gonads</tissue>
    </source>
</reference>
<organism evidence="11 12">
    <name type="scientific">Lingula anatina</name>
    <name type="common">Brachiopod</name>
    <name type="synonym">Lingula unguis</name>
    <dbReference type="NCBI Taxonomy" id="7574"/>
    <lineage>
        <taxon>Eukaryota</taxon>
        <taxon>Metazoa</taxon>
        <taxon>Spiralia</taxon>
        <taxon>Lophotrochozoa</taxon>
        <taxon>Brachiopoda</taxon>
        <taxon>Linguliformea</taxon>
        <taxon>Lingulata</taxon>
        <taxon>Lingulida</taxon>
        <taxon>Linguloidea</taxon>
        <taxon>Lingulidae</taxon>
        <taxon>Lingula</taxon>
    </lineage>
</organism>